<proteinExistence type="predicted"/>
<gene>
    <name evidence="1" type="ORF">PSON_ATCC_30995.1.T1880031</name>
</gene>
<sequence>MIELLKNPFIIYFKTKIHQGKLLFQNSQVILSNLQKKPITSRILLFTIRVNKF</sequence>
<evidence type="ECO:0000313" key="1">
    <source>
        <dbReference type="EMBL" id="CAD8128401.1"/>
    </source>
</evidence>
<dbReference type="AlphaFoldDB" id="A0A8S1RIR4"/>
<dbReference type="EMBL" id="CAJJDN010000188">
    <property type="protein sequence ID" value="CAD8128401.1"/>
    <property type="molecule type" value="Genomic_DNA"/>
</dbReference>
<organism evidence="1 2">
    <name type="scientific">Paramecium sonneborni</name>
    <dbReference type="NCBI Taxonomy" id="65129"/>
    <lineage>
        <taxon>Eukaryota</taxon>
        <taxon>Sar</taxon>
        <taxon>Alveolata</taxon>
        <taxon>Ciliophora</taxon>
        <taxon>Intramacronucleata</taxon>
        <taxon>Oligohymenophorea</taxon>
        <taxon>Peniculida</taxon>
        <taxon>Parameciidae</taxon>
        <taxon>Paramecium</taxon>
    </lineage>
</organism>
<keyword evidence="2" id="KW-1185">Reference proteome</keyword>
<comment type="caution">
    <text evidence="1">The sequence shown here is derived from an EMBL/GenBank/DDBJ whole genome shotgun (WGS) entry which is preliminary data.</text>
</comment>
<dbReference type="Proteomes" id="UP000692954">
    <property type="component" value="Unassembled WGS sequence"/>
</dbReference>
<protein>
    <submittedName>
        <fullName evidence="1">Uncharacterized protein</fullName>
    </submittedName>
</protein>
<name>A0A8S1RIR4_9CILI</name>
<accession>A0A8S1RIR4</accession>
<reference evidence="1" key="1">
    <citation type="submission" date="2021-01" db="EMBL/GenBank/DDBJ databases">
        <authorList>
            <consortium name="Genoscope - CEA"/>
            <person name="William W."/>
        </authorList>
    </citation>
    <scope>NUCLEOTIDE SEQUENCE</scope>
</reference>
<evidence type="ECO:0000313" key="2">
    <source>
        <dbReference type="Proteomes" id="UP000692954"/>
    </source>
</evidence>